<dbReference type="Gene3D" id="3.30.70.360">
    <property type="match status" value="1"/>
</dbReference>
<evidence type="ECO:0000256" key="5">
    <source>
        <dbReference type="ARBA" id="ARBA00022833"/>
    </source>
</evidence>
<dbReference type="GeneID" id="70129290"/>
<dbReference type="GO" id="GO:0046872">
    <property type="term" value="F:metal ion binding"/>
    <property type="evidence" value="ECO:0007669"/>
    <property type="project" value="UniProtKB-KW"/>
</dbReference>
<accession>A0A9P8UH51</accession>
<dbReference type="AlphaFoldDB" id="A0A9P8UH51"/>
<proteinExistence type="inferred from homology"/>
<name>A0A9P8UH51_9PEZI</name>
<dbReference type="OrthoDB" id="3064516at2759"/>
<evidence type="ECO:0000256" key="3">
    <source>
        <dbReference type="ARBA" id="ARBA00022723"/>
    </source>
</evidence>
<feature type="domain" description="Peptidase M20 dimerisation" evidence="7">
    <location>
        <begin position="195"/>
        <end position="297"/>
    </location>
</feature>
<keyword evidence="3" id="KW-0479">Metal-binding</keyword>
<gene>
    <name evidence="8" type="ORF">BKA67DRAFT_537864</name>
</gene>
<dbReference type="Gene3D" id="3.40.630.10">
    <property type="entry name" value="Zn peptidases"/>
    <property type="match status" value="1"/>
</dbReference>
<organism evidence="8 9">
    <name type="scientific">Truncatella angustata</name>
    <dbReference type="NCBI Taxonomy" id="152316"/>
    <lineage>
        <taxon>Eukaryota</taxon>
        <taxon>Fungi</taxon>
        <taxon>Dikarya</taxon>
        <taxon>Ascomycota</taxon>
        <taxon>Pezizomycotina</taxon>
        <taxon>Sordariomycetes</taxon>
        <taxon>Xylariomycetidae</taxon>
        <taxon>Amphisphaeriales</taxon>
        <taxon>Sporocadaceae</taxon>
        <taxon>Truncatella</taxon>
    </lineage>
</organism>
<dbReference type="Proteomes" id="UP000758603">
    <property type="component" value="Unassembled WGS sequence"/>
</dbReference>
<evidence type="ECO:0000313" key="8">
    <source>
        <dbReference type="EMBL" id="KAH6652018.1"/>
    </source>
</evidence>
<keyword evidence="5" id="KW-0862">Zinc</keyword>
<evidence type="ECO:0000256" key="1">
    <source>
        <dbReference type="ARBA" id="ARBA00001947"/>
    </source>
</evidence>
<evidence type="ECO:0000256" key="4">
    <source>
        <dbReference type="ARBA" id="ARBA00022801"/>
    </source>
</evidence>
<comment type="similarity">
    <text evidence="2">Belongs to the peptidase M20A family.</text>
</comment>
<dbReference type="PROSITE" id="PS00759">
    <property type="entry name" value="ARGE_DAPE_CPG2_2"/>
    <property type="match status" value="1"/>
</dbReference>
<comment type="caution">
    <text evidence="8">The sequence shown here is derived from an EMBL/GenBank/DDBJ whole genome shotgun (WGS) entry which is preliminary data.</text>
</comment>
<dbReference type="PANTHER" id="PTHR43808">
    <property type="entry name" value="ACETYLORNITHINE DEACETYLASE"/>
    <property type="match status" value="1"/>
</dbReference>
<dbReference type="Pfam" id="PF01546">
    <property type="entry name" value="Peptidase_M20"/>
    <property type="match status" value="1"/>
</dbReference>
<dbReference type="RefSeq" id="XP_045956296.1">
    <property type="nucleotide sequence ID" value="XM_046100398.1"/>
</dbReference>
<protein>
    <recommendedName>
        <fullName evidence="7">Peptidase M20 dimerisation domain-containing protein</fullName>
    </recommendedName>
</protein>
<evidence type="ECO:0000256" key="6">
    <source>
        <dbReference type="SAM" id="SignalP"/>
    </source>
</evidence>
<evidence type="ECO:0000313" key="9">
    <source>
        <dbReference type="Proteomes" id="UP000758603"/>
    </source>
</evidence>
<comment type="cofactor">
    <cofactor evidence="1">
        <name>Zn(2+)</name>
        <dbReference type="ChEBI" id="CHEBI:29105"/>
    </cofactor>
</comment>
<dbReference type="CDD" id="cd05652">
    <property type="entry name" value="M20_ArgE_DapE-like_fungal"/>
    <property type="match status" value="1"/>
</dbReference>
<keyword evidence="6" id="KW-0732">Signal</keyword>
<sequence length="381" mass="40646">MRLPTLLALAALNISCGSAGDPGQQPLRGVFSGASSRTSALLSLHKSLVEIPSISDSENEVSHFLKGYLEKQGLNVETQVVQGGKNIFAYAGTSRKTRILVTSHIDTVPPFWPYERKGDEIWGRGSVDAKGSVAAQVIAFQELLDAEKLRDGDVSLLFVVGEENSGRGMKAANNLGLSWEAVIFGEPTELKLASGHKGGIGFKLVAKGKAGHSGYPEQGENAIDLLVKGLASLQKLELPWSERFGNSTLNVGRIEGGVAANVIPADASATALIRIAAGSPEKVLDLVRDAVYNAAPELEVESRAPGKGPVPIDYDIQGFETAVMNYGTDIPNLEGNHKRYLYGPGTILVAHSDHEHLTTQDLETAVDGYKVLITENLKKGR</sequence>
<dbReference type="EMBL" id="JAGPXC010000006">
    <property type="protein sequence ID" value="KAH6652018.1"/>
    <property type="molecule type" value="Genomic_DNA"/>
</dbReference>
<dbReference type="Pfam" id="PF07687">
    <property type="entry name" value="M20_dimer"/>
    <property type="match status" value="1"/>
</dbReference>
<dbReference type="InterPro" id="IPR002933">
    <property type="entry name" value="Peptidase_M20"/>
</dbReference>
<evidence type="ECO:0000259" key="7">
    <source>
        <dbReference type="Pfam" id="PF07687"/>
    </source>
</evidence>
<dbReference type="InterPro" id="IPR036264">
    <property type="entry name" value="Bact_exopeptidase_dim_dom"/>
</dbReference>
<feature type="signal peptide" evidence="6">
    <location>
        <begin position="1"/>
        <end position="19"/>
    </location>
</feature>
<dbReference type="InterPro" id="IPR011650">
    <property type="entry name" value="Peptidase_M20_dimer"/>
</dbReference>
<evidence type="ECO:0000256" key="2">
    <source>
        <dbReference type="ARBA" id="ARBA00006247"/>
    </source>
</evidence>
<feature type="chain" id="PRO_5040284888" description="Peptidase M20 dimerisation domain-containing protein" evidence="6">
    <location>
        <begin position="20"/>
        <end position="381"/>
    </location>
</feature>
<dbReference type="SUPFAM" id="SSF55031">
    <property type="entry name" value="Bacterial exopeptidase dimerisation domain"/>
    <property type="match status" value="1"/>
</dbReference>
<dbReference type="InterPro" id="IPR050072">
    <property type="entry name" value="Peptidase_M20A"/>
</dbReference>
<keyword evidence="4" id="KW-0378">Hydrolase</keyword>
<dbReference type="GO" id="GO:0016787">
    <property type="term" value="F:hydrolase activity"/>
    <property type="evidence" value="ECO:0007669"/>
    <property type="project" value="UniProtKB-KW"/>
</dbReference>
<dbReference type="SUPFAM" id="SSF53187">
    <property type="entry name" value="Zn-dependent exopeptidases"/>
    <property type="match status" value="1"/>
</dbReference>
<reference evidence="8" key="1">
    <citation type="journal article" date="2021" name="Nat. Commun.">
        <title>Genetic determinants of endophytism in the Arabidopsis root mycobiome.</title>
        <authorList>
            <person name="Mesny F."/>
            <person name="Miyauchi S."/>
            <person name="Thiergart T."/>
            <person name="Pickel B."/>
            <person name="Atanasova L."/>
            <person name="Karlsson M."/>
            <person name="Huettel B."/>
            <person name="Barry K.W."/>
            <person name="Haridas S."/>
            <person name="Chen C."/>
            <person name="Bauer D."/>
            <person name="Andreopoulos W."/>
            <person name="Pangilinan J."/>
            <person name="LaButti K."/>
            <person name="Riley R."/>
            <person name="Lipzen A."/>
            <person name="Clum A."/>
            <person name="Drula E."/>
            <person name="Henrissat B."/>
            <person name="Kohler A."/>
            <person name="Grigoriev I.V."/>
            <person name="Martin F.M."/>
            <person name="Hacquard S."/>
        </authorList>
    </citation>
    <scope>NUCLEOTIDE SEQUENCE</scope>
    <source>
        <strain evidence="8">MPI-SDFR-AT-0073</strain>
    </source>
</reference>
<keyword evidence="9" id="KW-1185">Reference proteome</keyword>
<dbReference type="PANTHER" id="PTHR43808:SF8">
    <property type="entry name" value="PEPTIDASE M20 DIMERISATION DOMAIN-CONTAINING PROTEIN"/>
    <property type="match status" value="1"/>
</dbReference>
<dbReference type="InterPro" id="IPR001261">
    <property type="entry name" value="ArgE/DapE_CS"/>
</dbReference>